<dbReference type="InterPro" id="IPR036691">
    <property type="entry name" value="Endo/exonu/phosph_ase_sf"/>
</dbReference>
<dbReference type="PROSITE" id="PS50897">
    <property type="entry name" value="CTLH"/>
    <property type="match status" value="1"/>
</dbReference>
<dbReference type="InterPro" id="IPR000477">
    <property type="entry name" value="RT_dom"/>
</dbReference>
<protein>
    <recommendedName>
        <fullName evidence="2">ribonuclease H</fullName>
        <ecNumber evidence="2">3.1.26.4</ecNumber>
    </recommendedName>
</protein>
<dbReference type="InterPro" id="IPR006595">
    <property type="entry name" value="CTLH_C"/>
</dbReference>
<feature type="region of interest" description="Disordered" evidence="3">
    <location>
        <begin position="232"/>
        <end position="305"/>
    </location>
</feature>
<comment type="similarity">
    <text evidence="1">Belongs to the beta type-B retroviral polymerase family. HERV class-II K(HML-2) pol subfamily.</text>
</comment>
<evidence type="ECO:0000313" key="6">
    <source>
        <dbReference type="EMBL" id="CBY36697.1"/>
    </source>
</evidence>
<dbReference type="Gene3D" id="3.30.70.270">
    <property type="match status" value="1"/>
</dbReference>
<dbReference type="Gene3D" id="3.60.10.10">
    <property type="entry name" value="Endonuclease/exonuclease/phosphatase"/>
    <property type="match status" value="1"/>
</dbReference>
<dbReference type="Proteomes" id="UP000011014">
    <property type="component" value="Unassembled WGS sequence"/>
</dbReference>
<evidence type="ECO:0000256" key="1">
    <source>
        <dbReference type="ARBA" id="ARBA00010879"/>
    </source>
</evidence>
<dbReference type="GO" id="GO:0004523">
    <property type="term" value="F:RNA-DNA hybrid ribonuclease activity"/>
    <property type="evidence" value="ECO:0007669"/>
    <property type="project" value="UniProtKB-EC"/>
</dbReference>
<accession>E4YMI8</accession>
<evidence type="ECO:0000256" key="3">
    <source>
        <dbReference type="SAM" id="MobiDB-lite"/>
    </source>
</evidence>
<name>E4YMI8_OIKDI</name>
<evidence type="ECO:0000259" key="5">
    <source>
        <dbReference type="PROSITE" id="PS50897"/>
    </source>
</evidence>
<dbReference type="CDD" id="cd01650">
    <property type="entry name" value="RT_nLTR_like"/>
    <property type="match status" value="1"/>
</dbReference>
<dbReference type="InterPro" id="IPR043128">
    <property type="entry name" value="Rev_trsase/Diguanyl_cyclase"/>
</dbReference>
<proteinExistence type="inferred from homology"/>
<dbReference type="EC" id="3.1.26.4" evidence="2"/>
<feature type="domain" description="Reverse transcriptase" evidence="4">
    <location>
        <begin position="1363"/>
        <end position="1633"/>
    </location>
</feature>
<dbReference type="PANTHER" id="PTHR33332">
    <property type="entry name" value="REVERSE TRANSCRIPTASE DOMAIN-CONTAINING PROTEIN"/>
    <property type="match status" value="1"/>
</dbReference>
<organism evidence="6">
    <name type="scientific">Oikopleura dioica</name>
    <name type="common">Tunicate</name>
    <dbReference type="NCBI Taxonomy" id="34765"/>
    <lineage>
        <taxon>Eukaryota</taxon>
        <taxon>Metazoa</taxon>
        <taxon>Chordata</taxon>
        <taxon>Tunicata</taxon>
        <taxon>Appendicularia</taxon>
        <taxon>Copelata</taxon>
        <taxon>Oikopleuridae</taxon>
        <taxon>Oikopleura</taxon>
    </lineage>
</organism>
<dbReference type="EMBL" id="FN654825">
    <property type="protein sequence ID" value="CBY36697.1"/>
    <property type="molecule type" value="Genomic_DNA"/>
</dbReference>
<dbReference type="Pfam" id="PF00078">
    <property type="entry name" value="RVT_1"/>
    <property type="match status" value="1"/>
</dbReference>
<evidence type="ECO:0000259" key="4">
    <source>
        <dbReference type="PROSITE" id="PS50878"/>
    </source>
</evidence>
<dbReference type="PROSITE" id="PS50878">
    <property type="entry name" value="RT_POL"/>
    <property type="match status" value="1"/>
</dbReference>
<feature type="domain" description="CTLH" evidence="5">
    <location>
        <begin position="525"/>
        <end position="565"/>
    </location>
</feature>
<reference evidence="6" key="1">
    <citation type="journal article" date="2010" name="Science">
        <title>Plasticity of animal genome architecture unmasked by rapid evolution of a pelagic tunicate.</title>
        <authorList>
            <person name="Denoeud F."/>
            <person name="Henriet S."/>
            <person name="Mungpakdee S."/>
            <person name="Aury J.M."/>
            <person name="Da Silva C."/>
            <person name="Brinkmann H."/>
            <person name="Mikhaleva J."/>
            <person name="Olsen L.C."/>
            <person name="Jubin C."/>
            <person name="Canestro C."/>
            <person name="Bouquet J.M."/>
            <person name="Danks G."/>
            <person name="Poulain J."/>
            <person name="Campsteijn C."/>
            <person name="Adamski M."/>
            <person name="Cross I."/>
            <person name="Yadetie F."/>
            <person name="Muffato M."/>
            <person name="Louis A."/>
            <person name="Butcher S."/>
            <person name="Tsagkogeorga G."/>
            <person name="Konrad A."/>
            <person name="Singh S."/>
            <person name="Jensen M.F."/>
            <person name="Cong E.H."/>
            <person name="Eikeseth-Otteraa H."/>
            <person name="Noel B."/>
            <person name="Anthouard V."/>
            <person name="Porcel B.M."/>
            <person name="Kachouri-Lafond R."/>
            <person name="Nishino A."/>
            <person name="Ugolini M."/>
            <person name="Chourrout P."/>
            <person name="Nishida H."/>
            <person name="Aasland R."/>
            <person name="Huzurbazar S."/>
            <person name="Westhof E."/>
            <person name="Delsuc F."/>
            <person name="Lehrach H."/>
            <person name="Reinhardt R."/>
            <person name="Weissenbach J."/>
            <person name="Roy S.W."/>
            <person name="Artiguenave F."/>
            <person name="Postlethwait J.H."/>
            <person name="Manak J.R."/>
            <person name="Thompson E.M."/>
            <person name="Jaillon O."/>
            <person name="Du Pasquier L."/>
            <person name="Boudinot P."/>
            <person name="Liberles D.A."/>
            <person name="Volff J.N."/>
            <person name="Philippe H."/>
            <person name="Lenhard B."/>
            <person name="Roest Crollius H."/>
            <person name="Wincker P."/>
            <person name="Chourrout D."/>
        </authorList>
    </citation>
    <scope>NUCLEOTIDE SEQUENCE [LARGE SCALE GENOMIC DNA]</scope>
</reference>
<dbReference type="InterPro" id="IPR043502">
    <property type="entry name" value="DNA/RNA_pol_sf"/>
</dbReference>
<feature type="region of interest" description="Disordered" evidence="3">
    <location>
        <begin position="748"/>
        <end position="773"/>
    </location>
</feature>
<gene>
    <name evidence="6" type="ORF">GSOID_T00029728001</name>
</gene>
<evidence type="ECO:0000256" key="2">
    <source>
        <dbReference type="ARBA" id="ARBA00012180"/>
    </source>
</evidence>
<feature type="region of interest" description="Disordered" evidence="3">
    <location>
        <begin position="146"/>
        <end position="172"/>
    </location>
</feature>
<dbReference type="SUPFAM" id="SSF56672">
    <property type="entry name" value="DNA/RNA polymerases"/>
    <property type="match status" value="1"/>
</dbReference>
<dbReference type="SUPFAM" id="SSF56219">
    <property type="entry name" value="DNase I-like"/>
    <property type="match status" value="1"/>
</dbReference>
<feature type="compositionally biased region" description="Basic and acidic residues" evidence="3">
    <location>
        <begin position="146"/>
        <end position="160"/>
    </location>
</feature>
<sequence length="2003" mass="230574">MDDKEDIIRDNSCAVELLNSIKENEKKISPKQDIVIGKRVKIFKPRSLKIEIGNQGRVEEKCGVQYMEGVEPMDLSIRINNEDSEHETYPPSQNTLEDKILLPICEEPINLSKNQNGNNFGSDMDAGRTLSKFYYVNDYINCESEKEELKRGGENRKQSEQNKPCRKRKVTEEGITSELSLIEDDLTQGSLDLLFNSGNNDSLGNDPENGEYQSKENITIGSLENIFPKIASTPYKTPSKRRRTYTLATTNATPRPRKGIAKKELTRNRSLTTSGTERPTPTKPPRRADSAESLRPERMAKSRATLANERLMTTVIGDTESGSSIEDTTTNSFNGYNAVESKTDEDIEKPEGFLKWRSFRDGPDSTQLFTNKELLKRFKPLKMDHRTKEQFEADLEKIGEILQDKFSSEYHVDFKQRNDRVFVRTSSGRFSHCKADDIPELEKLVMGGSRVLTIRQFVEEGNHTFIKNTYKEFVKDSQLAKKRQKGLRDWFAAKKRGRLVHCKDKYVSVITQLARKGIWKIEKCLNGDLNTVLTLAKMNSPKKKMELEAFQAKLKELAKALTDEDTLRELALTNPSQIYRVIPIPTSSELCDLLIDFVLRDPTKHIQKIGRSNRFILKQARKRGLVITQRSISRREIRGFTAFKSQSTKKDPLTPCVVIQVAELTKLLPKKILDIIDETILNLILTNTNFEPDEITSENMINIMKDKKGKGVINNIVHYLNRDPTNWLKLIIKNEEIGHFNNSIFRTNANAPSQEKMNHTSDEEKDDDDENSVNNIIRDGIVPKPRLTQNIPGPNHFLNLSKGVNTDNICNFKAQLGRKIHQLQCKRKKQNDPQSTNNGIINPCNSDIHKLMEECNRRNKEEKELVKHLSIVSCNPGQIDTLSLRNLQDHVPDKDIYLVNELGIPSKDLKDSAIIHPGYKLFYNDSCSNGLVYTAILVKKVHVHLITQLKNIGTATTIQINLENYGLLNITSLYRNIERNNDTCFYQTVYDSDCLIFGNWIKELLDLAKEKNAKTIFGGDLNLQLLNPRTEDDIRLVERLCFLFRNHTNVIKFFTFFRNNCNPSSIDYFFMQDPRGIKVSALNLNKEPLNHDGHTGHEIVMKLKGFCKEYEVKINTKHNIDNIKNQSIREAEKLRRNQPENPTEYIEESFRIMSEIIESNQTRTASVVPKINFNHRSQPLDTKRYYEALNFVNSHLYSSKENPEFKFSEKETEILNQFAKNMGIMIRKLQRRDNDKLSRKVKDACINPINAAWEITRNLLGEEPVRELNENVEELMDQVVDLQKNTTLDPGKYTKHTFKPKVNLKIKDFKVYMHPRNGWKCSVWSEYKKLKDFTKGSTGISRKILDSFHISAFNTLIARPIFLAITHGLYPECWRTNRTIILAKKKGIRPISISELFAKILEKIIVEQITEFIEHNNLLPAAQNGFRRNLSTGTSLAAVNLFVCSGLDAGDTVGVFTVDMKNAFGTPFHGNLVKCFANLFEGKALAIIGASLERWAIVNKDGAFSRKEKMEEFGVPQGSVCSPMLFCIYISEIINILNSKEEDVQINIFADDTVVTVRSNNFETMKNKAEQVLDKLGEKLIDIGLQLVPEKTSILIFDKNEVNNKKSEELRDVRIGNQQIAESESLKYLGSTLGKCKGILDFEINNENKISKMKVMINRIRSIKNYIGFNAAKTIHRSYCMGVLQHNFEILPKWKSKTHARGQNLYIKGCKAGSETKWYLKKEEFERVKREERIEVLTRSGHPTFFESNIKLFHSQLSKPIHSRKCTPLAEELDKCLWICLIDTGEKICTVGDLFIESRLNLDYEYFKRRHNIELKCDVSRSQCVFNEIIKALFRNDVVEIIIIPDKTIGKIKKEICWPYNLHKDFNSLPRELRNACIDKKHKSIIKNHFKDRHKHPENKYDCEDCVNKREFAIPEYIENPSFNSLNNTIEHDLITEIKKEIDLNLKDSREDIILDAIDEASRARPEFEMSGIYAQWARTDSKNCSFKRCLAKLRVMCDKEYH</sequence>
<feature type="compositionally biased region" description="Basic and acidic residues" evidence="3">
    <location>
        <begin position="286"/>
        <end position="300"/>
    </location>
</feature>